<dbReference type="CDD" id="cd07177">
    <property type="entry name" value="terB_like"/>
    <property type="match status" value="1"/>
</dbReference>
<evidence type="ECO:0000313" key="2">
    <source>
        <dbReference type="Proteomes" id="UP000178449"/>
    </source>
</evidence>
<dbReference type="SUPFAM" id="SSF158682">
    <property type="entry name" value="TerB-like"/>
    <property type="match status" value="1"/>
</dbReference>
<comment type="caution">
    <text evidence="1">The sequence shown here is derived from an EMBL/GenBank/DDBJ whole genome shotgun (WGS) entry which is preliminary data.</text>
</comment>
<name>A0A1F6GEV1_9PROT</name>
<dbReference type="Gene3D" id="1.10.3680.10">
    <property type="entry name" value="TerB-like"/>
    <property type="match status" value="1"/>
</dbReference>
<dbReference type="Proteomes" id="UP000178449">
    <property type="component" value="Unassembled WGS sequence"/>
</dbReference>
<sequence length="575" mass="65800">METIKKLEEKHKFWFATAAIQLIWADGDLSIREFEQFSRVTELFSDTATQKKLVTILESGKISLAEVPADIPQSALADIYLELLTFAISDWDLGDAEKDYLERLAVRLNFTKPYRAKLFRWANQGMTWQRKQRNFLPPGVEVDACVVPVGDYDERQKYWYAQVLVSAILLDGIVSGEQFEPLKNAVSFLKHPKLKASLLTQIKNNVKVKLSAPPSIPLDGLYVIFFEVLRMFGADDSLSIKETSFIQNYIRTTQLPEKLISLGVEWCQTGINWRKEKAVLAKQVEFNQVGSSLSMSADRWLLHSKNSSLMYRKQTCWLCGCADVTVRQLKPKSQKPRSNIFGVPIYGTAISAGEKGLDFHKLAINFCPTCGFASNSRHHFKTSEDTKALEPLENEDFKLLWKRVSAKQKSIIAQLVAEPESTSPSWEYVQDSYRLALETLECFNQFKYDLSTQWRKANLLLVLAQLQSAQGLGSEADNTLEEIRLIAKEVMENAREDALTLSAAQFLFSEGLYREDNNTAMEYYNFFQVMKNEHFEEMDPQGKKRFSGMFNQVNKVFQDRSFYAKNKLKGLELPD</sequence>
<evidence type="ECO:0008006" key="3">
    <source>
        <dbReference type="Google" id="ProtNLM"/>
    </source>
</evidence>
<dbReference type="InterPro" id="IPR029024">
    <property type="entry name" value="TerB-like"/>
</dbReference>
<dbReference type="AlphaFoldDB" id="A0A1F6GEV1"/>
<dbReference type="STRING" id="1817772.A2527_03460"/>
<accession>A0A1F6GEV1</accession>
<protein>
    <recommendedName>
        <fullName evidence="3">TerB family tellurite resistance protein</fullName>
    </recommendedName>
</protein>
<proteinExistence type="predicted"/>
<evidence type="ECO:0000313" key="1">
    <source>
        <dbReference type="EMBL" id="OGG96627.1"/>
    </source>
</evidence>
<reference evidence="1 2" key="1">
    <citation type="journal article" date="2016" name="Nat. Commun.">
        <title>Thousands of microbial genomes shed light on interconnected biogeochemical processes in an aquifer system.</title>
        <authorList>
            <person name="Anantharaman K."/>
            <person name="Brown C.T."/>
            <person name="Hug L.A."/>
            <person name="Sharon I."/>
            <person name="Castelle C.J."/>
            <person name="Probst A.J."/>
            <person name="Thomas B.C."/>
            <person name="Singh A."/>
            <person name="Wilkins M.J."/>
            <person name="Karaoz U."/>
            <person name="Brodie E.L."/>
            <person name="Williams K.H."/>
            <person name="Hubbard S.S."/>
            <person name="Banfield J.F."/>
        </authorList>
    </citation>
    <scope>NUCLEOTIDE SEQUENCE [LARGE SCALE GENOMIC DNA]</scope>
</reference>
<gene>
    <name evidence="1" type="ORF">A2527_03460</name>
</gene>
<organism evidence="1 2">
    <name type="scientific">Candidatus Lambdaproteobacteria bacterium RIFOXYD2_FULL_50_16</name>
    <dbReference type="NCBI Taxonomy" id="1817772"/>
    <lineage>
        <taxon>Bacteria</taxon>
        <taxon>Pseudomonadati</taxon>
        <taxon>Pseudomonadota</taxon>
        <taxon>Candidatus Lambdaproteobacteria</taxon>
    </lineage>
</organism>
<dbReference type="EMBL" id="MFNE01000010">
    <property type="protein sequence ID" value="OGG96627.1"/>
    <property type="molecule type" value="Genomic_DNA"/>
</dbReference>